<dbReference type="PANTHER" id="PTHR44835:SF1">
    <property type="entry name" value="PROTEIN O-GLCNAC TRANSFERASE"/>
    <property type="match status" value="1"/>
</dbReference>
<dbReference type="InterPro" id="IPR051939">
    <property type="entry name" value="Glycosyltr_41/O-GlcNAc_trsf"/>
</dbReference>
<dbReference type="EMBL" id="JAPFQI010000001">
    <property type="protein sequence ID" value="MCW8084705.1"/>
    <property type="molecule type" value="Genomic_DNA"/>
</dbReference>
<reference evidence="7 8" key="1">
    <citation type="submission" date="2022-10" db="EMBL/GenBank/DDBJ databases">
        <title>Roseococcus glaciei nov., sp. nov., isolated from glacier.</title>
        <authorList>
            <person name="Liu Q."/>
            <person name="Xin Y.-H."/>
        </authorList>
    </citation>
    <scope>NUCLEOTIDE SEQUENCE [LARGE SCALE GENOMIC DNA]</scope>
    <source>
        <strain evidence="7 8">MDT2-1-1</strain>
    </source>
</reference>
<gene>
    <name evidence="7" type="ORF">OF850_03615</name>
</gene>
<keyword evidence="5" id="KW-0802">TPR repeat</keyword>
<name>A0ABT3NRC1_9PROT</name>
<dbReference type="InterPro" id="IPR029489">
    <property type="entry name" value="OGT/SEC/SPY_C"/>
</dbReference>
<evidence type="ECO:0000313" key="8">
    <source>
        <dbReference type="Proteomes" id="UP001526430"/>
    </source>
</evidence>
<organism evidence="7 8">
    <name type="scientific">Sabulicella glaciei</name>
    <dbReference type="NCBI Taxonomy" id="2984948"/>
    <lineage>
        <taxon>Bacteria</taxon>
        <taxon>Pseudomonadati</taxon>
        <taxon>Pseudomonadota</taxon>
        <taxon>Alphaproteobacteria</taxon>
        <taxon>Acetobacterales</taxon>
        <taxon>Acetobacteraceae</taxon>
        <taxon>Sabulicella</taxon>
    </lineage>
</organism>
<dbReference type="Proteomes" id="UP001526430">
    <property type="component" value="Unassembled WGS sequence"/>
</dbReference>
<sequence length="108" mass="11439">MSLDAFPYSGGLTVCESLWMGVPVITLAGTHFAGRHALSHLTILGLQDWAAWDCDAYVRLALSKAGDLNVLAGLRAGLQTRMAASPLMDAARFGRNLAAALRRALAEA</sequence>
<accession>A0ABT3NRC1</accession>
<dbReference type="Gene3D" id="3.40.50.2000">
    <property type="entry name" value="Glycogen Phosphorylase B"/>
    <property type="match status" value="1"/>
</dbReference>
<evidence type="ECO:0000259" key="6">
    <source>
        <dbReference type="Pfam" id="PF13844"/>
    </source>
</evidence>
<protein>
    <recommendedName>
        <fullName evidence="6">O-GlcNAc transferase C-terminal domain-containing protein</fullName>
    </recommendedName>
</protein>
<keyword evidence="4" id="KW-0677">Repeat</keyword>
<proteinExistence type="predicted"/>
<evidence type="ECO:0000256" key="5">
    <source>
        <dbReference type="ARBA" id="ARBA00022803"/>
    </source>
</evidence>
<dbReference type="PANTHER" id="PTHR44835">
    <property type="entry name" value="UDP-N-ACETYLGLUCOSAMINE--PEPTIDE N-ACETYLGLUCOSAMINYLTRANSFERASE SPINDLY-RELATED"/>
    <property type="match status" value="1"/>
</dbReference>
<evidence type="ECO:0000313" key="7">
    <source>
        <dbReference type="EMBL" id="MCW8084705.1"/>
    </source>
</evidence>
<evidence type="ECO:0000256" key="1">
    <source>
        <dbReference type="ARBA" id="ARBA00004922"/>
    </source>
</evidence>
<comment type="caution">
    <text evidence="7">The sequence shown here is derived from an EMBL/GenBank/DDBJ whole genome shotgun (WGS) entry which is preliminary data.</text>
</comment>
<keyword evidence="8" id="KW-1185">Reference proteome</keyword>
<evidence type="ECO:0000256" key="2">
    <source>
        <dbReference type="ARBA" id="ARBA00022676"/>
    </source>
</evidence>
<evidence type="ECO:0000256" key="4">
    <source>
        <dbReference type="ARBA" id="ARBA00022737"/>
    </source>
</evidence>
<dbReference type="RefSeq" id="WP_301588392.1">
    <property type="nucleotide sequence ID" value="NZ_JAPFQI010000001.1"/>
</dbReference>
<feature type="domain" description="O-GlcNAc transferase C-terminal" evidence="6">
    <location>
        <begin position="8"/>
        <end position="96"/>
    </location>
</feature>
<evidence type="ECO:0000256" key="3">
    <source>
        <dbReference type="ARBA" id="ARBA00022679"/>
    </source>
</evidence>
<keyword evidence="3" id="KW-0808">Transferase</keyword>
<keyword evidence="2" id="KW-0328">Glycosyltransferase</keyword>
<dbReference type="Pfam" id="PF13844">
    <property type="entry name" value="Glyco_transf_41"/>
    <property type="match status" value="1"/>
</dbReference>
<comment type="pathway">
    <text evidence="1">Protein modification; protein glycosylation.</text>
</comment>